<proteinExistence type="predicted"/>
<evidence type="ECO:0008006" key="3">
    <source>
        <dbReference type="Google" id="ProtNLM"/>
    </source>
</evidence>
<reference evidence="2" key="1">
    <citation type="journal article" date="2019" name="Int. J. Syst. Evol. Microbiol.">
        <title>The Global Catalogue of Microorganisms (GCM) 10K type strain sequencing project: providing services to taxonomists for standard genome sequencing and annotation.</title>
        <authorList>
            <consortium name="The Broad Institute Genomics Platform"/>
            <consortium name="The Broad Institute Genome Sequencing Center for Infectious Disease"/>
            <person name="Wu L."/>
            <person name="Ma J."/>
        </authorList>
    </citation>
    <scope>NUCLEOTIDE SEQUENCE [LARGE SCALE GENOMIC DNA]</scope>
    <source>
        <strain evidence="2">KCTC 22280</strain>
    </source>
</reference>
<comment type="caution">
    <text evidence="1">The sequence shown here is derived from an EMBL/GenBank/DDBJ whole genome shotgun (WGS) entry which is preliminary data.</text>
</comment>
<dbReference type="Proteomes" id="UP000601597">
    <property type="component" value="Unassembled WGS sequence"/>
</dbReference>
<dbReference type="RefSeq" id="WP_189572686.1">
    <property type="nucleotide sequence ID" value="NZ_BMXV01000001.1"/>
</dbReference>
<sequence length="736" mass="79362">MAIRRSLRVLLIVLLLLAGALWGGWSLVHARLAELGIEQVRFSGPDLGWSRLGFRSVSLTWTGDGRSLSVETDNPRLTLDWLDWQLDQLVAGQTRITHASTVDAAQLSSPPPSPGGGNALELTLPESMPFWLPRHLEIESLQASFPCQGMQCRFQGHVRFDRQAESATARVDATLTREQKTLAIRGNVRLGSGADPQSVTDGELQISGIRPWLPQALAADLRRSMPAGATVRFSPGGEPAPGQWPIRVELTTEGGAQPAFKGRVILHTGDPWRLDITQGQITATLERWQQAGWLFNTLQADLPIRGTVTANESRLTFSQGAAVSVRHMDAFGPEQLMWLDQVALSPGGTTVLYRDGQFQVNGPVALSAGEVRYPGLVTQAWQAEADVQWQQALTAEGELTNAAGASLPFRVDVHPAGSLDARLSMQLTPDNEANHLAATVDAWPETLALESGQVEAEATLRLPQGGQPEIFADVTFDEASGLYQTMAWQTLTGTVQGQWRDGELVASTDALELAQLNPGIPIGPIRVSASYRAETDAPARGTVHLENASAGFAEGTLSVADGTSWDLSEESWRIPVDARGVKLSALMNLYPTEGLAGEGTLEGQLPVIVGPGGVRIEDGRISALPPGGRLQLPADKLGGMAQSNQAMALVARAMENFHYRLLESGINYAEDGTLLLDLKLRGSSPGVDSDRPVVLNINLQEDIPALLTSLQLSGRVNDAVTERVRERFQQNRVETQ</sequence>
<keyword evidence="2" id="KW-1185">Reference proteome</keyword>
<evidence type="ECO:0000313" key="1">
    <source>
        <dbReference type="EMBL" id="GGY62345.1"/>
    </source>
</evidence>
<protein>
    <recommendedName>
        <fullName evidence="3">Dicarboxylate transport</fullName>
    </recommendedName>
</protein>
<name>A0ABQ3AQN5_9GAMM</name>
<dbReference type="Pfam" id="PF11739">
    <property type="entry name" value="YdbH-like"/>
    <property type="match status" value="1"/>
</dbReference>
<gene>
    <name evidence="1" type="ORF">GCM10007071_06540</name>
</gene>
<accession>A0ABQ3AQN5</accession>
<evidence type="ECO:0000313" key="2">
    <source>
        <dbReference type="Proteomes" id="UP000601597"/>
    </source>
</evidence>
<dbReference type="EMBL" id="BMXV01000001">
    <property type="protein sequence ID" value="GGY62345.1"/>
    <property type="molecule type" value="Genomic_DNA"/>
</dbReference>
<organism evidence="1 2">
    <name type="scientific">Marinobacter zhanjiangensis</name>
    <dbReference type="NCBI Taxonomy" id="578215"/>
    <lineage>
        <taxon>Bacteria</taxon>
        <taxon>Pseudomonadati</taxon>
        <taxon>Pseudomonadota</taxon>
        <taxon>Gammaproteobacteria</taxon>
        <taxon>Pseudomonadales</taxon>
        <taxon>Marinobacteraceae</taxon>
        <taxon>Marinobacter</taxon>
    </lineage>
</organism>
<dbReference type="InterPro" id="IPR021730">
    <property type="entry name" value="YdbH"/>
</dbReference>